<reference evidence="1" key="1">
    <citation type="submission" date="2014-09" db="EMBL/GenBank/DDBJ databases">
        <authorList>
            <person name="Magalhaes I.L.F."/>
            <person name="Oliveira U."/>
            <person name="Santos F.R."/>
            <person name="Vidigal T.H.D.A."/>
            <person name="Brescovit A.D."/>
            <person name="Santos A.J."/>
        </authorList>
    </citation>
    <scope>NUCLEOTIDE SEQUENCE</scope>
    <source>
        <tissue evidence="1">Shoot tissue taken approximately 20 cm above the soil surface</tissue>
    </source>
</reference>
<accession>A0A0A8Z6X2</accession>
<name>A0A0A8Z6X2_ARUDO</name>
<protein>
    <submittedName>
        <fullName evidence="1">Uncharacterized protein</fullName>
    </submittedName>
</protein>
<reference evidence="1" key="2">
    <citation type="journal article" date="2015" name="Data Brief">
        <title>Shoot transcriptome of the giant reed, Arundo donax.</title>
        <authorList>
            <person name="Barrero R.A."/>
            <person name="Guerrero F.D."/>
            <person name="Moolhuijzen P."/>
            <person name="Goolsby J.A."/>
            <person name="Tidwell J."/>
            <person name="Bellgard S.E."/>
            <person name="Bellgard M.I."/>
        </authorList>
    </citation>
    <scope>NUCLEOTIDE SEQUENCE</scope>
    <source>
        <tissue evidence="1">Shoot tissue taken approximately 20 cm above the soil surface</tissue>
    </source>
</reference>
<dbReference type="EMBL" id="GBRH01264452">
    <property type="protein sequence ID" value="JAD33443.1"/>
    <property type="molecule type" value="Transcribed_RNA"/>
</dbReference>
<evidence type="ECO:0000313" key="1">
    <source>
        <dbReference type="EMBL" id="JAD33443.1"/>
    </source>
</evidence>
<dbReference type="AlphaFoldDB" id="A0A0A8Z6X2"/>
<proteinExistence type="predicted"/>
<sequence>MAIALISNTRVSRLEQIRFSRQP</sequence>
<organism evidence="1">
    <name type="scientific">Arundo donax</name>
    <name type="common">Giant reed</name>
    <name type="synonym">Donax arundinaceus</name>
    <dbReference type="NCBI Taxonomy" id="35708"/>
    <lineage>
        <taxon>Eukaryota</taxon>
        <taxon>Viridiplantae</taxon>
        <taxon>Streptophyta</taxon>
        <taxon>Embryophyta</taxon>
        <taxon>Tracheophyta</taxon>
        <taxon>Spermatophyta</taxon>
        <taxon>Magnoliopsida</taxon>
        <taxon>Liliopsida</taxon>
        <taxon>Poales</taxon>
        <taxon>Poaceae</taxon>
        <taxon>PACMAD clade</taxon>
        <taxon>Arundinoideae</taxon>
        <taxon>Arundineae</taxon>
        <taxon>Arundo</taxon>
    </lineage>
</organism>